<dbReference type="Gene3D" id="3.30.70.3090">
    <property type="entry name" value="ORF SCO4226, nickel-binding ferredoxin-like monomer"/>
    <property type="match status" value="1"/>
</dbReference>
<comment type="caution">
    <text evidence="1">The sequence shown here is derived from an EMBL/GenBank/DDBJ whole genome shotgun (WGS) entry which is preliminary data.</text>
</comment>
<proteinExistence type="predicted"/>
<sequence>MTEFMDVHHNMAGITAESLREAHEADIAIQGEENVFFKQAWADPENGIVYCLSDAPSSDSVQRVHERTGHPADEIHAVPLSV</sequence>
<protein>
    <submittedName>
        <fullName evidence="1">SCO4226 family nickel-binding protein</fullName>
    </submittedName>
</protein>
<dbReference type="RefSeq" id="WP_386727551.1">
    <property type="nucleotide sequence ID" value="NZ_JBHSTP010000001.1"/>
</dbReference>
<evidence type="ECO:0000313" key="2">
    <source>
        <dbReference type="Proteomes" id="UP001596306"/>
    </source>
</evidence>
<dbReference type="Pfam" id="PF14026">
    <property type="entry name" value="SCO4226-like"/>
    <property type="match status" value="1"/>
</dbReference>
<gene>
    <name evidence="1" type="ORF">ACFQB0_03310</name>
</gene>
<keyword evidence="2" id="KW-1185">Reference proteome</keyword>
<accession>A0ABW1VB11</accession>
<dbReference type="InterPro" id="IPR025336">
    <property type="entry name" value="SCO4226-like"/>
</dbReference>
<dbReference type="EMBL" id="JBHSTP010000001">
    <property type="protein sequence ID" value="MFC6355139.1"/>
    <property type="molecule type" value="Genomic_DNA"/>
</dbReference>
<organism evidence="1 2">
    <name type="scientific">Luethyella okanaganae</name>
    <dbReference type="NCBI Taxonomy" id="69372"/>
    <lineage>
        <taxon>Bacteria</taxon>
        <taxon>Bacillati</taxon>
        <taxon>Actinomycetota</taxon>
        <taxon>Actinomycetes</taxon>
        <taxon>Micrococcales</taxon>
        <taxon>Microbacteriaceae</taxon>
        <taxon>Luethyella</taxon>
    </lineage>
</organism>
<dbReference type="Proteomes" id="UP001596306">
    <property type="component" value="Unassembled WGS sequence"/>
</dbReference>
<name>A0ABW1VB11_9MICO</name>
<evidence type="ECO:0000313" key="1">
    <source>
        <dbReference type="EMBL" id="MFC6355139.1"/>
    </source>
</evidence>
<reference evidence="2" key="1">
    <citation type="journal article" date="2019" name="Int. J. Syst. Evol. Microbiol.">
        <title>The Global Catalogue of Microorganisms (GCM) 10K type strain sequencing project: providing services to taxonomists for standard genome sequencing and annotation.</title>
        <authorList>
            <consortium name="The Broad Institute Genomics Platform"/>
            <consortium name="The Broad Institute Genome Sequencing Center for Infectious Disease"/>
            <person name="Wu L."/>
            <person name="Ma J."/>
        </authorList>
    </citation>
    <scope>NUCLEOTIDE SEQUENCE [LARGE SCALE GENOMIC DNA]</scope>
    <source>
        <strain evidence="2">CCUG 43304</strain>
    </source>
</reference>
<dbReference type="InterPro" id="IPR042557">
    <property type="entry name" value="SCO4226"/>
</dbReference>
<dbReference type="NCBIfam" id="NF033706">
    <property type="entry name" value="Ni_bind_SCO4226"/>
    <property type="match status" value="1"/>
</dbReference>